<comment type="subcellular location">
    <subcellularLocation>
        <location evidence="1">Cytoplasm</location>
    </subcellularLocation>
</comment>
<feature type="domain" description="HMA" evidence="7">
    <location>
        <begin position="2"/>
        <end position="68"/>
    </location>
</feature>
<dbReference type="AlphaFoldDB" id="A0A1I2WBW7"/>
<evidence type="ECO:0000256" key="5">
    <source>
        <dbReference type="ARBA" id="ARBA00023008"/>
    </source>
</evidence>
<protein>
    <recommendedName>
        <fullName evidence="2">Copper chaperone CopZ</fullName>
    </recommendedName>
</protein>
<keyword evidence="3" id="KW-0963">Cytoplasm</keyword>
<dbReference type="InterPro" id="IPR049740">
    <property type="entry name" value="CopZ"/>
</dbReference>
<name>A0A1I2WBW7_9BACL</name>
<dbReference type="NCBIfam" id="TIGR00003">
    <property type="entry name" value="copper ion binding protein"/>
    <property type="match status" value="1"/>
</dbReference>
<dbReference type="Gene3D" id="3.30.70.100">
    <property type="match status" value="1"/>
</dbReference>
<dbReference type="Pfam" id="PF00403">
    <property type="entry name" value="HMA"/>
    <property type="match status" value="1"/>
</dbReference>
<sequence>MAQTTLNVKGMHCGHCKMSVTNALNELDGVSNVSVDLETGKAAVEFDGAKVQFSDLKEAVEEQGYEVVEQN</sequence>
<dbReference type="OrthoDB" id="9813965at2"/>
<accession>A0A1I2WBW7</accession>
<dbReference type="InterPro" id="IPR006122">
    <property type="entry name" value="HMA_Cu_ion-bd"/>
</dbReference>
<dbReference type="RefSeq" id="WP_093674801.1">
    <property type="nucleotide sequence ID" value="NZ_FOOY01000039.1"/>
</dbReference>
<proteinExistence type="predicted"/>
<dbReference type="PANTHER" id="PTHR46594">
    <property type="entry name" value="P-TYPE CATION-TRANSPORTING ATPASE"/>
    <property type="match status" value="1"/>
</dbReference>
<dbReference type="GO" id="GO:0005507">
    <property type="term" value="F:copper ion binding"/>
    <property type="evidence" value="ECO:0007669"/>
    <property type="project" value="InterPro"/>
</dbReference>
<dbReference type="FunFam" id="3.30.70.100:FF:000005">
    <property type="entry name" value="Copper-exporting P-type ATPase A"/>
    <property type="match status" value="1"/>
</dbReference>
<dbReference type="InterPro" id="IPR006121">
    <property type="entry name" value="HMA_dom"/>
</dbReference>
<dbReference type="InterPro" id="IPR001802">
    <property type="entry name" value="MerP/CopZ"/>
</dbReference>
<dbReference type="GO" id="GO:0005737">
    <property type="term" value="C:cytoplasm"/>
    <property type="evidence" value="ECO:0007669"/>
    <property type="project" value="UniProtKB-SubCell"/>
</dbReference>
<evidence type="ECO:0000256" key="6">
    <source>
        <dbReference type="ARBA" id="ARBA00023186"/>
    </source>
</evidence>
<dbReference type="Proteomes" id="UP000198752">
    <property type="component" value="Unassembled WGS sequence"/>
</dbReference>
<evidence type="ECO:0000256" key="1">
    <source>
        <dbReference type="ARBA" id="ARBA00004496"/>
    </source>
</evidence>
<evidence type="ECO:0000313" key="9">
    <source>
        <dbReference type="Proteomes" id="UP000198752"/>
    </source>
</evidence>
<organism evidence="8 9">
    <name type="scientific">Sporolactobacillus nakayamae</name>
    <dbReference type="NCBI Taxonomy" id="269670"/>
    <lineage>
        <taxon>Bacteria</taxon>
        <taxon>Bacillati</taxon>
        <taxon>Bacillota</taxon>
        <taxon>Bacilli</taxon>
        <taxon>Bacillales</taxon>
        <taxon>Sporolactobacillaceae</taxon>
        <taxon>Sporolactobacillus</taxon>
    </lineage>
</organism>
<gene>
    <name evidence="8" type="ORF">SAMN02982927_03493</name>
</gene>
<keyword evidence="4" id="KW-0479">Metal-binding</keyword>
<evidence type="ECO:0000259" key="7">
    <source>
        <dbReference type="PROSITE" id="PS50846"/>
    </source>
</evidence>
<evidence type="ECO:0000313" key="8">
    <source>
        <dbReference type="EMBL" id="SFG98845.1"/>
    </source>
</evidence>
<keyword evidence="5" id="KW-0186">Copper</keyword>
<dbReference type="EMBL" id="FOOY01000039">
    <property type="protein sequence ID" value="SFG98845.1"/>
    <property type="molecule type" value="Genomic_DNA"/>
</dbReference>
<dbReference type="NCBIfam" id="NF033795">
    <property type="entry name" value="chaper_CopZ_Bs"/>
    <property type="match status" value="1"/>
</dbReference>
<keyword evidence="6" id="KW-0143">Chaperone</keyword>
<evidence type="ECO:0000256" key="3">
    <source>
        <dbReference type="ARBA" id="ARBA00022490"/>
    </source>
</evidence>
<dbReference type="PANTHER" id="PTHR46594:SF4">
    <property type="entry name" value="P-TYPE CATION-TRANSPORTING ATPASE"/>
    <property type="match status" value="1"/>
</dbReference>
<dbReference type="CDD" id="cd00371">
    <property type="entry name" value="HMA"/>
    <property type="match status" value="1"/>
</dbReference>
<keyword evidence="9" id="KW-1185">Reference proteome</keyword>
<evidence type="ECO:0000256" key="2">
    <source>
        <dbReference type="ARBA" id="ARBA00015313"/>
    </source>
</evidence>
<dbReference type="InterPro" id="IPR036163">
    <property type="entry name" value="HMA_dom_sf"/>
</dbReference>
<dbReference type="SUPFAM" id="SSF55008">
    <property type="entry name" value="HMA, heavy metal-associated domain"/>
    <property type="match status" value="1"/>
</dbReference>
<dbReference type="PROSITE" id="PS01047">
    <property type="entry name" value="HMA_1"/>
    <property type="match status" value="1"/>
</dbReference>
<dbReference type="PROSITE" id="PS50846">
    <property type="entry name" value="HMA_2"/>
    <property type="match status" value="1"/>
</dbReference>
<reference evidence="9" key="1">
    <citation type="submission" date="2016-10" db="EMBL/GenBank/DDBJ databases">
        <authorList>
            <person name="Varghese N."/>
            <person name="Submissions S."/>
        </authorList>
    </citation>
    <scope>NUCLEOTIDE SEQUENCE [LARGE SCALE GENOMIC DNA]</scope>
    <source>
        <strain evidence="9">ATCC 700379</strain>
    </source>
</reference>
<evidence type="ECO:0000256" key="4">
    <source>
        <dbReference type="ARBA" id="ARBA00022723"/>
    </source>
</evidence>
<dbReference type="PRINTS" id="PR00946">
    <property type="entry name" value="HGSCAVENGER"/>
</dbReference>
<dbReference type="InterPro" id="IPR017969">
    <property type="entry name" value="Heavy-metal-associated_CS"/>
</dbReference>
<dbReference type="STRING" id="269670.SAMN02982927_03493"/>